<dbReference type="Pfam" id="PF13401">
    <property type="entry name" value="AAA_22"/>
    <property type="match status" value="1"/>
</dbReference>
<evidence type="ECO:0000313" key="2">
    <source>
        <dbReference type="EMBL" id="PDV97946.1"/>
    </source>
</evidence>
<keyword evidence="3" id="KW-1185">Reference proteome</keyword>
<dbReference type="PANTHER" id="PTHR47691">
    <property type="entry name" value="REGULATOR-RELATED"/>
    <property type="match status" value="1"/>
</dbReference>
<dbReference type="AlphaFoldDB" id="A0A2H3L6P9"/>
<dbReference type="PROSITE" id="PS50943">
    <property type="entry name" value="HTH_CROC1"/>
    <property type="match status" value="1"/>
</dbReference>
<proteinExistence type="predicted"/>
<dbReference type="InterPro" id="IPR049945">
    <property type="entry name" value="AAA_22"/>
</dbReference>
<sequence length="783" mass="84702">MSDAPAFAPWLKQRRKQLGLTQDTLARRVGCATITIQKLEAGALRPSTPMAERLADHLAFTAEERLAFLEAARLPAGVAEPNPQRSDLPVAPTALIGRAPLVDAVCATLRRPEVRLLTLSGPPGVGKTRVALQVAHELSARAREHASFIPLASIQEAGLVLGRIAQALDLPEATHQSVLAQLIAALRPAPRLLVLDNFEQVLAAAAEISALLAAVPTLKVLVTSRAALHLSGEHLFLVPPLALPDLADLPAVDQLAQVPAVALFVQRTQAVLPAFVLTATNAATVAAICQRLDGLPLALELAATRCTIFAPPALLARLQNPLAVLTVGVRNLPAHQQTLRSTIAWSYDLLPAEAQALFARLGVFGGSFTLEAAAAVCTDAESRSFDGPDGFALLVGQSLVQQELRSDDEVRFRLLETIRDFAREQLAARAEEALLHARHAAYYLQLTEQAEPELRGPHQAIWYHWLTVEHDNLLAALRWAVEHQAADVGLRLAGALWWFWPIYGYVREGAQWYTQLLPLIDAVEPPVQSRFFKGAATLAWYQGQLDQAAALAQRAVSVPDNGGNQRDSAFAQIILGVHATHHGQPDQTAAYQQTSLALFRQLNDAWGIAAVLGSQGTAAFNLAQFDHAENHLRESFAYQQLAGDRWGFMYISTYLGLLLIVKGEHGTAEQMIRDGIRQALGLGRRIIIPESFEGLAAIAVANGQIERAVQFAGAAAALRDVIGSMLSPTLQSIHDRYLTRARSELAATDFARIYAHGKTMPLDRVIELALSDDEQESPAPTVS</sequence>
<dbReference type="EMBL" id="LYXE01000118">
    <property type="protein sequence ID" value="PDV97946.1"/>
    <property type="molecule type" value="Genomic_DNA"/>
</dbReference>
<dbReference type="SUPFAM" id="SSF48452">
    <property type="entry name" value="TPR-like"/>
    <property type="match status" value="1"/>
</dbReference>
<dbReference type="CDD" id="cd00093">
    <property type="entry name" value="HTH_XRE"/>
    <property type="match status" value="1"/>
</dbReference>
<dbReference type="InterPro" id="IPR027417">
    <property type="entry name" value="P-loop_NTPase"/>
</dbReference>
<dbReference type="GO" id="GO:0016887">
    <property type="term" value="F:ATP hydrolysis activity"/>
    <property type="evidence" value="ECO:0007669"/>
    <property type="project" value="InterPro"/>
</dbReference>
<dbReference type="Gene3D" id="1.10.260.40">
    <property type="entry name" value="lambda repressor-like DNA-binding domains"/>
    <property type="match status" value="1"/>
</dbReference>
<dbReference type="PANTHER" id="PTHR47691:SF3">
    <property type="entry name" value="HTH-TYPE TRANSCRIPTIONAL REGULATOR RV0890C-RELATED"/>
    <property type="match status" value="1"/>
</dbReference>
<dbReference type="Gene3D" id="1.25.40.10">
    <property type="entry name" value="Tetratricopeptide repeat domain"/>
    <property type="match status" value="1"/>
</dbReference>
<dbReference type="InterPro" id="IPR010982">
    <property type="entry name" value="Lambda_DNA-bd_dom_sf"/>
</dbReference>
<dbReference type="Gene3D" id="3.40.50.300">
    <property type="entry name" value="P-loop containing nucleotide triphosphate hydrolases"/>
    <property type="match status" value="1"/>
</dbReference>
<accession>A0A2H3L6P9</accession>
<evidence type="ECO:0000313" key="3">
    <source>
        <dbReference type="Proteomes" id="UP000220922"/>
    </source>
</evidence>
<dbReference type="SUPFAM" id="SSF52540">
    <property type="entry name" value="P-loop containing nucleoside triphosphate hydrolases"/>
    <property type="match status" value="1"/>
</dbReference>
<evidence type="ECO:0000259" key="1">
    <source>
        <dbReference type="PROSITE" id="PS50943"/>
    </source>
</evidence>
<protein>
    <recommendedName>
        <fullName evidence="1">HTH cro/C1-type domain-containing protein</fullName>
    </recommendedName>
</protein>
<name>A0A2H3L6P9_9CHLR</name>
<dbReference type="RefSeq" id="WP_097653984.1">
    <property type="nucleotide sequence ID" value="NZ_LYXE01000118.1"/>
</dbReference>
<dbReference type="SUPFAM" id="SSF47413">
    <property type="entry name" value="lambda repressor-like DNA-binding domains"/>
    <property type="match status" value="1"/>
</dbReference>
<dbReference type="InterPro" id="IPR011990">
    <property type="entry name" value="TPR-like_helical_dom_sf"/>
</dbReference>
<dbReference type="InterPro" id="IPR001387">
    <property type="entry name" value="Cro/C1-type_HTH"/>
</dbReference>
<dbReference type="InterPro" id="IPR058852">
    <property type="entry name" value="HTH_77"/>
</dbReference>
<dbReference type="Proteomes" id="UP000220922">
    <property type="component" value="Unassembled WGS sequence"/>
</dbReference>
<dbReference type="OrthoDB" id="33864at2"/>
<organism evidence="2 3">
    <name type="scientific">Candidatus Chloroploca asiatica</name>
    <dbReference type="NCBI Taxonomy" id="1506545"/>
    <lineage>
        <taxon>Bacteria</taxon>
        <taxon>Bacillati</taxon>
        <taxon>Chloroflexota</taxon>
        <taxon>Chloroflexia</taxon>
        <taxon>Chloroflexales</taxon>
        <taxon>Chloroflexineae</taxon>
        <taxon>Oscillochloridaceae</taxon>
        <taxon>Candidatus Chloroploca</taxon>
    </lineage>
</organism>
<reference evidence="2 3" key="1">
    <citation type="submission" date="2016-05" db="EMBL/GenBank/DDBJ databases">
        <authorList>
            <person name="Lavstsen T."/>
            <person name="Jespersen J.S."/>
        </authorList>
    </citation>
    <scope>NUCLEOTIDE SEQUENCE [LARGE SCALE GENOMIC DNA]</scope>
    <source>
        <strain evidence="2 3">B7-9</strain>
    </source>
</reference>
<dbReference type="Pfam" id="PF13560">
    <property type="entry name" value="HTH_31"/>
    <property type="match status" value="1"/>
</dbReference>
<feature type="domain" description="HTH cro/C1-type" evidence="1">
    <location>
        <begin position="11"/>
        <end position="65"/>
    </location>
</feature>
<dbReference type="Pfam" id="PF25872">
    <property type="entry name" value="HTH_77"/>
    <property type="match status" value="1"/>
</dbReference>
<dbReference type="GO" id="GO:0003677">
    <property type="term" value="F:DNA binding"/>
    <property type="evidence" value="ECO:0007669"/>
    <property type="project" value="InterPro"/>
</dbReference>
<gene>
    <name evidence="2" type="ORF">A9Q02_16840</name>
</gene>
<comment type="caution">
    <text evidence="2">The sequence shown here is derived from an EMBL/GenBank/DDBJ whole genome shotgun (WGS) entry which is preliminary data.</text>
</comment>
<dbReference type="SMART" id="SM00530">
    <property type="entry name" value="HTH_XRE"/>
    <property type="match status" value="1"/>
</dbReference>